<evidence type="ECO:0000313" key="1">
    <source>
        <dbReference type="EMBL" id="KAJ8369559.1"/>
    </source>
</evidence>
<accession>A0A9Q1J6N1</accession>
<reference evidence="1" key="1">
    <citation type="journal article" date="2023" name="Science">
        <title>Genome structures resolve the early diversification of teleost fishes.</title>
        <authorList>
            <person name="Parey E."/>
            <person name="Louis A."/>
            <person name="Montfort J."/>
            <person name="Bouchez O."/>
            <person name="Roques C."/>
            <person name="Iampietro C."/>
            <person name="Lluch J."/>
            <person name="Castinel A."/>
            <person name="Donnadieu C."/>
            <person name="Desvignes T."/>
            <person name="Floi Bucao C."/>
            <person name="Jouanno E."/>
            <person name="Wen M."/>
            <person name="Mejri S."/>
            <person name="Dirks R."/>
            <person name="Jansen H."/>
            <person name="Henkel C."/>
            <person name="Chen W.J."/>
            <person name="Zahm M."/>
            <person name="Cabau C."/>
            <person name="Klopp C."/>
            <person name="Thompson A.W."/>
            <person name="Robinson-Rechavi M."/>
            <person name="Braasch I."/>
            <person name="Lecointre G."/>
            <person name="Bobe J."/>
            <person name="Postlethwait J.H."/>
            <person name="Berthelot C."/>
            <person name="Roest Crollius H."/>
            <person name="Guiguen Y."/>
        </authorList>
    </citation>
    <scope>NUCLEOTIDE SEQUENCE</scope>
    <source>
        <strain evidence="1">WJC10195</strain>
    </source>
</reference>
<sequence length="347" mass="38952">MTGKNQSGLLEENGLRELPVIMMLLEVTANAGQKIGTLVDLASDTNYITHEAADKLKLRSKKITLVVHGIGRMAIKTVGGAHPDLFDEIDVGAHKSRTHFARSMRTATVKYEEIVESPEVQAENEIVRPHQETVTETKNTATSNREFLEWWKWDSIGAACEPKCGGCCCGSCQPGGKEMTLVEERELETIKEGLTYVKEDAPSESPHWDARYPWIENPASLSKNRSGVEATFLRTEKQLKKETEWQAVYAAEVHARDGGGDETHQGGDKQLERTGVDREVHLHRFLWRDTQDEEIDEYAITRVNIGDRPAECIAQLTMRETARLAKFGPRVLEEDSYVDDVLTSQND</sequence>
<protein>
    <submittedName>
        <fullName evidence="1">Uncharacterized protein</fullName>
    </submittedName>
</protein>
<comment type="caution">
    <text evidence="1">The sequence shown here is derived from an EMBL/GenBank/DDBJ whole genome shotgun (WGS) entry which is preliminary data.</text>
</comment>
<keyword evidence="2" id="KW-1185">Reference proteome</keyword>
<dbReference type="PANTHER" id="PTHR22955">
    <property type="entry name" value="RETROTRANSPOSON"/>
    <property type="match status" value="1"/>
</dbReference>
<dbReference type="EMBL" id="JAINUF010000003">
    <property type="protein sequence ID" value="KAJ8369559.1"/>
    <property type="molecule type" value="Genomic_DNA"/>
</dbReference>
<dbReference type="Proteomes" id="UP001152622">
    <property type="component" value="Chromosome 3"/>
</dbReference>
<evidence type="ECO:0000313" key="2">
    <source>
        <dbReference type="Proteomes" id="UP001152622"/>
    </source>
</evidence>
<name>A0A9Q1J6N1_SYNKA</name>
<dbReference type="OrthoDB" id="8873753at2759"/>
<gene>
    <name evidence="1" type="ORF">SKAU_G00095870</name>
</gene>
<dbReference type="PANTHER" id="PTHR22955:SF67">
    <property type="entry name" value="ASPARTIC PUTATIVE DOMAIN-CONTAINING PROTEIN-RELATED"/>
    <property type="match status" value="1"/>
</dbReference>
<organism evidence="1 2">
    <name type="scientific">Synaphobranchus kaupii</name>
    <name type="common">Kaup's arrowtooth eel</name>
    <dbReference type="NCBI Taxonomy" id="118154"/>
    <lineage>
        <taxon>Eukaryota</taxon>
        <taxon>Metazoa</taxon>
        <taxon>Chordata</taxon>
        <taxon>Craniata</taxon>
        <taxon>Vertebrata</taxon>
        <taxon>Euteleostomi</taxon>
        <taxon>Actinopterygii</taxon>
        <taxon>Neopterygii</taxon>
        <taxon>Teleostei</taxon>
        <taxon>Anguilliformes</taxon>
        <taxon>Synaphobranchidae</taxon>
        <taxon>Synaphobranchus</taxon>
    </lineage>
</organism>
<dbReference type="AlphaFoldDB" id="A0A9Q1J6N1"/>
<proteinExistence type="predicted"/>